<dbReference type="Proteomes" id="UP000426424">
    <property type="component" value="Chromosome"/>
</dbReference>
<evidence type="ECO:0000259" key="1">
    <source>
        <dbReference type="Pfam" id="PF13649"/>
    </source>
</evidence>
<evidence type="ECO:0000313" key="2">
    <source>
        <dbReference type="EMBL" id="QGU32694.1"/>
    </source>
</evidence>
<dbReference type="KEGG" id="ttp:E6P07_06685"/>
<dbReference type="RefSeq" id="WP_153974890.1">
    <property type="nucleotide sequence ID" value="NZ_CP039268.1"/>
</dbReference>
<keyword evidence="2" id="KW-0808">Transferase</keyword>
<dbReference type="GO" id="GO:0008168">
    <property type="term" value="F:methyltransferase activity"/>
    <property type="evidence" value="ECO:0007669"/>
    <property type="project" value="UniProtKB-KW"/>
</dbReference>
<sequence>MPRVDTQTFYGSALMSHGETAQGVQWNSTETQEVRFRVLRSFLPPDLSRLTLVDAGCGFGDLLVYLERTGDRPRHYIGIDVMVPMVEAARRRTGGEIHVLDILDEESALPEADVYLCSGAMNTFTRAETRRFIERCLEASRHGFVFNLLKGWDTSPIYNLYQPREIRRLAQELGVEHQIQEGYLAGDFSAAFWKIPFGVPAPG</sequence>
<name>A0A6I6DYM9_THETI</name>
<dbReference type="OrthoDB" id="9800454at2"/>
<dbReference type="EMBL" id="CP039268">
    <property type="protein sequence ID" value="QGU32694.1"/>
    <property type="molecule type" value="Genomic_DNA"/>
</dbReference>
<dbReference type="AlphaFoldDB" id="A0A6I6DYM9"/>
<dbReference type="SUPFAM" id="SSF53335">
    <property type="entry name" value="S-adenosyl-L-methionine-dependent methyltransferases"/>
    <property type="match status" value="1"/>
</dbReference>
<reference evidence="2 3" key="1">
    <citation type="submission" date="2019-12" db="EMBL/GenBank/DDBJ databases">
        <title>The complete genome of the thermophilic, anoxygenic phototrophic gammaproteobacterium Thermochromatium tepidum.</title>
        <authorList>
            <person name="Sattley W.M."/>
            <person name="Swingley W.D."/>
            <person name="Burchell B.M."/>
            <person name="Gurbani S.A."/>
            <person name="Kujawa C.M."/>
            <person name="Nuccio D.A."/>
            <person name="Schladweiler J."/>
            <person name="Shaffer K.N."/>
            <person name="Stokes L.M."/>
            <person name="Touchman J.W."/>
            <person name="Blankenship R.E."/>
            <person name="Madigan M.T."/>
        </authorList>
    </citation>
    <scope>NUCLEOTIDE SEQUENCE [LARGE SCALE GENOMIC DNA]</scope>
    <source>
        <strain evidence="2 3">ATCC 43061</strain>
    </source>
</reference>
<organism evidence="2 3">
    <name type="scientific">Thermochromatium tepidum ATCC 43061</name>
    <dbReference type="NCBI Taxonomy" id="316276"/>
    <lineage>
        <taxon>Bacteria</taxon>
        <taxon>Pseudomonadati</taxon>
        <taxon>Pseudomonadota</taxon>
        <taxon>Gammaproteobacteria</taxon>
        <taxon>Chromatiales</taxon>
        <taxon>Chromatiaceae</taxon>
        <taxon>Thermochromatium</taxon>
    </lineage>
</organism>
<dbReference type="Pfam" id="PF13649">
    <property type="entry name" value="Methyltransf_25"/>
    <property type="match status" value="1"/>
</dbReference>
<dbReference type="Gene3D" id="3.40.50.150">
    <property type="entry name" value="Vaccinia Virus protein VP39"/>
    <property type="match status" value="1"/>
</dbReference>
<evidence type="ECO:0000313" key="3">
    <source>
        <dbReference type="Proteomes" id="UP000426424"/>
    </source>
</evidence>
<feature type="domain" description="Methyltransferase" evidence="1">
    <location>
        <begin position="53"/>
        <end position="141"/>
    </location>
</feature>
<accession>A0A6I6DYM9</accession>
<keyword evidence="2" id="KW-0489">Methyltransferase</keyword>
<dbReference type="InterPro" id="IPR029063">
    <property type="entry name" value="SAM-dependent_MTases_sf"/>
</dbReference>
<dbReference type="InterPro" id="IPR041698">
    <property type="entry name" value="Methyltransf_25"/>
</dbReference>
<proteinExistence type="predicted"/>
<dbReference type="CDD" id="cd02440">
    <property type="entry name" value="AdoMet_MTases"/>
    <property type="match status" value="1"/>
</dbReference>
<protein>
    <submittedName>
        <fullName evidence="2">Methyltransferase domain-containing protein</fullName>
    </submittedName>
</protein>
<keyword evidence="3" id="KW-1185">Reference proteome</keyword>
<dbReference type="GO" id="GO:0032259">
    <property type="term" value="P:methylation"/>
    <property type="evidence" value="ECO:0007669"/>
    <property type="project" value="UniProtKB-KW"/>
</dbReference>
<gene>
    <name evidence="2" type="ORF">E6P07_06685</name>
</gene>